<evidence type="ECO:0000313" key="3">
    <source>
        <dbReference type="EMBL" id="KAL2715663.1"/>
    </source>
</evidence>
<feature type="compositionally biased region" description="Polar residues" evidence="2">
    <location>
        <begin position="1206"/>
        <end position="1242"/>
    </location>
</feature>
<evidence type="ECO:0000313" key="4">
    <source>
        <dbReference type="Proteomes" id="UP001607302"/>
    </source>
</evidence>
<protein>
    <submittedName>
        <fullName evidence="3">Uncharacterized protein</fullName>
    </submittedName>
</protein>
<feature type="region of interest" description="Disordered" evidence="2">
    <location>
        <begin position="1060"/>
        <end position="1109"/>
    </location>
</feature>
<feature type="region of interest" description="Disordered" evidence="2">
    <location>
        <begin position="361"/>
        <end position="457"/>
    </location>
</feature>
<feature type="compositionally biased region" description="Basic and acidic residues" evidence="2">
    <location>
        <begin position="19"/>
        <end position="39"/>
    </location>
</feature>
<comment type="caution">
    <text evidence="3">The sequence shown here is derived from an EMBL/GenBank/DDBJ whole genome shotgun (WGS) entry which is preliminary data.</text>
</comment>
<feature type="coiled-coil region" evidence="1">
    <location>
        <begin position="737"/>
        <end position="771"/>
    </location>
</feature>
<organism evidence="3 4">
    <name type="scientific">Vespula squamosa</name>
    <name type="common">Southern yellow jacket</name>
    <name type="synonym">Wasp</name>
    <dbReference type="NCBI Taxonomy" id="30214"/>
    <lineage>
        <taxon>Eukaryota</taxon>
        <taxon>Metazoa</taxon>
        <taxon>Ecdysozoa</taxon>
        <taxon>Arthropoda</taxon>
        <taxon>Hexapoda</taxon>
        <taxon>Insecta</taxon>
        <taxon>Pterygota</taxon>
        <taxon>Neoptera</taxon>
        <taxon>Endopterygota</taxon>
        <taxon>Hymenoptera</taxon>
        <taxon>Apocrita</taxon>
        <taxon>Aculeata</taxon>
        <taxon>Vespoidea</taxon>
        <taxon>Vespidae</taxon>
        <taxon>Vespinae</taxon>
        <taxon>Vespula</taxon>
    </lineage>
</organism>
<feature type="region of interest" description="Disordered" evidence="2">
    <location>
        <begin position="966"/>
        <end position="1009"/>
    </location>
</feature>
<evidence type="ECO:0000256" key="2">
    <source>
        <dbReference type="SAM" id="MobiDB-lite"/>
    </source>
</evidence>
<accession>A0ABD2A4V5</accession>
<name>A0ABD2A4V5_VESSQ</name>
<feature type="compositionally biased region" description="Basic and acidic residues" evidence="2">
    <location>
        <begin position="361"/>
        <end position="383"/>
    </location>
</feature>
<dbReference type="EMBL" id="JAUDFV010000155">
    <property type="protein sequence ID" value="KAL2715663.1"/>
    <property type="molecule type" value="Genomic_DNA"/>
</dbReference>
<feature type="compositionally biased region" description="Basic and acidic residues" evidence="2">
    <location>
        <begin position="541"/>
        <end position="552"/>
    </location>
</feature>
<evidence type="ECO:0000256" key="1">
    <source>
        <dbReference type="SAM" id="Coils"/>
    </source>
</evidence>
<gene>
    <name evidence="3" type="ORF">V1478_015361</name>
</gene>
<feature type="compositionally biased region" description="Low complexity" evidence="2">
    <location>
        <begin position="1073"/>
        <end position="1083"/>
    </location>
</feature>
<feature type="compositionally biased region" description="Basic residues" evidence="2">
    <location>
        <begin position="400"/>
        <end position="410"/>
    </location>
</feature>
<feature type="compositionally biased region" description="Basic and acidic residues" evidence="2">
    <location>
        <begin position="443"/>
        <end position="457"/>
    </location>
</feature>
<feature type="compositionally biased region" description="Low complexity" evidence="2">
    <location>
        <begin position="1261"/>
        <end position="1286"/>
    </location>
</feature>
<feature type="compositionally biased region" description="Basic and acidic residues" evidence="2">
    <location>
        <begin position="307"/>
        <end position="343"/>
    </location>
</feature>
<feature type="compositionally biased region" description="Gly residues" evidence="2">
    <location>
        <begin position="1248"/>
        <end position="1260"/>
    </location>
</feature>
<feature type="region of interest" description="Disordered" evidence="2">
    <location>
        <begin position="1167"/>
        <end position="1286"/>
    </location>
</feature>
<proteinExistence type="predicted"/>
<feature type="compositionally biased region" description="Low complexity" evidence="2">
    <location>
        <begin position="384"/>
        <end position="399"/>
    </location>
</feature>
<keyword evidence="1" id="KW-0175">Coiled coil</keyword>
<feature type="region of interest" description="Disordered" evidence="2">
    <location>
        <begin position="541"/>
        <end position="578"/>
    </location>
</feature>
<feature type="compositionally biased region" description="Low complexity" evidence="2">
    <location>
        <begin position="1183"/>
        <end position="1196"/>
    </location>
</feature>
<sequence length="1286" mass="146876">MDDLSIRGSTMQNFDDLDIEGRNPSHLSEEDKEKEEHDRKRLMRSSVTAEDGTLRPVYSKTDDGDIWCHICNIALFGAHKLISHNSCNRHKIKLDEWPYPVLLWSKRSDIAKATAPVQSTAITDALAPGEPVPPGMEDQLTRTTTIQVSLDRHRSSPLVGLEYLLELVDNDSCEPSYTCVLCDKRGDPRTVMAHITSYNHRITYLNRHFPTISRAITELPRTPNYKRGANEISVLAAKKIEERFGRLQPQLVDKNQFEKNKMQYIKRVYQDYHFRETPELTLMEIYDVRWVTNFEEKMAEFAGNSGNKKDSQSSEEKTDGKFKKEEKKQERSSPKKTESKQDVSKSLFKIRILTKDKLNLRKPIEKNTDNLKKSPKRPSDETKSLSSLSSISSSPSPSRSRSRSPNRGRRSSVSDKSSKYRTRRYSRDRSQSQSHSRSRSRSRSLEPLRERDKWDKYREQIRRAEETLDRALKFHEKNPEKHPSYPDEWKKFWNRRYKELQAEGKDPSKHDFKPEWIEFWNKRMREIHNDQLQQRKEEIRKRLELSEEKPPEKWIPPSNKREKSPPSKRTKHRVDSDDEVEYVGTKTIKTDYYDRHDPREREYVYSYSRGKSNMYRTYYSRIVPRTRPIHYATPYPIKDKSPSPPQKEEVLSEDLEVVGLLRLLTALEGQLGSLGPKIVSLLSRALAAEKAKPNSAEELLYDEEVSVLFETVKEKLKGQLFAGMIEKMAIAPTKTAIQNIAQLLHKATESKKKMEEEKKKHELEANRTNFMSGRTVYPRPINLEMGTPAINSEPVTVPGVGTVDKVAIAQQIAAALVAQGRSNVSQEELETLINAVVGMAEASKHSDKPVTTADFVKGLASSGTSVTSSVTSSITTGITGTFQSSTSTSASTLITSTLTDTVDQVSRMEDLSDADLKTLLQNFKDLSTHEQHGLINFLKKLEATDLPRVEKLRAFVNLSVVVPSSISLPKKSPTPELIEMSTSKTNRKVSPFSMRKGNQNPSDEENKWVPKLDMFANDDEEEQQQQKKEEDKSKVKLELSDDDDDYTFEDIYKAADKNVNESEKAKKRTRAFSKSISNSPRSWSRSRSRSRSRSPVTRTSDIAKSSDPNAILNETKRLIANIMGDLPNKYVPKSHINFTSENSEQRSLGPKMMDHTSSSIAPMQNFYNQNYDPPTNQPPRPQAPLTYPNVPNQQFPNYPPQPQVFGTNQNYMDNGYNYQGYGNMSNQNQYGPSTVPQNQYSPQQGYGASTGYGGPPGGHPSGYPQQQSPQQPQQPYGAYAQQQRFY</sequence>
<dbReference type="Proteomes" id="UP001607302">
    <property type="component" value="Unassembled WGS sequence"/>
</dbReference>
<feature type="region of interest" description="Disordered" evidence="2">
    <location>
        <begin position="302"/>
        <end position="343"/>
    </location>
</feature>
<feature type="region of interest" description="Disordered" evidence="2">
    <location>
        <begin position="1"/>
        <end position="45"/>
    </location>
</feature>
<keyword evidence="4" id="KW-1185">Reference proteome</keyword>
<reference evidence="3 4" key="1">
    <citation type="journal article" date="2024" name="Ann. Entomol. Soc. Am.">
        <title>Genomic analyses of the southern and eastern yellowjacket wasps (Hymenoptera: Vespidae) reveal evolutionary signatures of social life.</title>
        <authorList>
            <person name="Catto M.A."/>
            <person name="Caine P.B."/>
            <person name="Orr S.E."/>
            <person name="Hunt B.G."/>
            <person name="Goodisman M.A.D."/>
        </authorList>
    </citation>
    <scope>NUCLEOTIDE SEQUENCE [LARGE SCALE GENOMIC DNA]</scope>
    <source>
        <strain evidence="3">233</strain>
        <tissue evidence="3">Head and thorax</tissue>
    </source>
</reference>